<dbReference type="Proteomes" id="UP000029538">
    <property type="component" value="Unassembled WGS sequence"/>
</dbReference>
<sequence length="768" mass="86074">MKRFFIFFIVLFSNIVMFAQNQNYNIRSRVLTLEDSIPVSFATVRLMQTDSVMVGSTLTDLNGLFGFDTPLKEGMFLSISSVGCKTTDVILPCDTTIYIESTNKLAEVVVRGSKRYVKGTPRGLQISMAGNPVAKLGNAMEAIKYLPMIDASGGGISVLGHGTPVIYINNRLVRSISELSSLSANDISNVEIITNPSSKYGANVSSVILIRTKKLNEGFHAVAAGNVSASEEWSESVDVSLNYHTESGLTVLGDLSYGFSGFKQDRHYIEGFYSESNPESKYRTDTYSKAKSRSQSLMADAGLNYDFGNNSIGAKYTFQRTPKSHYSGNAKSVMENQGTEDVIASISDLHSQSSMHHVNTFGSFSLPANIGLRIDADYVKSYRTSNSGVDENNSTNMIYNSNVSKASLWSGKIVLSRKISKVEIEAGSEISYTRNNQDYLGSSTGNQDFIAPETDNVKQNLYAGFVGFNWTPNNTWNMYGGLRLESTNTDFRQNNVLREDLSKSYTDLLPNLGISFNSSIRMSLFYRASVSRPGYQSLDNTYVYVTPTLWETGNPELRSTLRHKIGLNLYYKKFILQSSFTMNKRNVTSIYRYDNTDRINVVQPVNLPDYNSFQLVAVQQLDFGFWHPTIQGVFYVQDLKYGSPVRKYNKPLYTLSLNNRFDIPSSFYAYFNLFGLGTGNQDVIYSRGSWQASVTLNKTWRNWVFTLSANDVFNTWRQKIDTFTNTVDYSSDIQGASRSITLSIRYTLNAAKGKYKGKTSRQDEIDRL</sequence>
<name>A0A096AGI7_9BACT</name>
<evidence type="ECO:0000313" key="3">
    <source>
        <dbReference type="Proteomes" id="UP000029538"/>
    </source>
</evidence>
<organism evidence="2 3">
    <name type="scientific">Prevotella disiens DNF00882</name>
    <dbReference type="NCBI Taxonomy" id="1401075"/>
    <lineage>
        <taxon>Bacteria</taxon>
        <taxon>Pseudomonadati</taxon>
        <taxon>Bacteroidota</taxon>
        <taxon>Bacteroidia</taxon>
        <taxon>Bacteroidales</taxon>
        <taxon>Prevotellaceae</taxon>
        <taxon>Prevotella</taxon>
    </lineage>
</organism>
<dbReference type="Pfam" id="PF14905">
    <property type="entry name" value="OMP_b-brl_3"/>
    <property type="match status" value="1"/>
</dbReference>
<feature type="domain" description="Outer membrane protein beta-barrel" evidence="1">
    <location>
        <begin position="372"/>
        <end position="746"/>
    </location>
</feature>
<dbReference type="InterPro" id="IPR041700">
    <property type="entry name" value="OMP_b-brl_3"/>
</dbReference>
<proteinExistence type="predicted"/>
<dbReference type="SUPFAM" id="SSF56935">
    <property type="entry name" value="Porins"/>
    <property type="match status" value="1"/>
</dbReference>
<evidence type="ECO:0000259" key="1">
    <source>
        <dbReference type="Pfam" id="PF14905"/>
    </source>
</evidence>
<protein>
    <recommendedName>
        <fullName evidence="1">Outer membrane protein beta-barrel domain-containing protein</fullName>
    </recommendedName>
</protein>
<dbReference type="EMBL" id="JRNR01000151">
    <property type="protein sequence ID" value="KGF46248.1"/>
    <property type="molecule type" value="Genomic_DNA"/>
</dbReference>
<evidence type="ECO:0000313" key="2">
    <source>
        <dbReference type="EMBL" id="KGF46248.1"/>
    </source>
</evidence>
<dbReference type="AlphaFoldDB" id="A0A096AGI7"/>
<accession>A0A096AGI7</accession>
<comment type="caution">
    <text evidence="2">The sequence shown here is derived from an EMBL/GenBank/DDBJ whole genome shotgun (WGS) entry which is preliminary data.</text>
</comment>
<reference evidence="2 3" key="1">
    <citation type="submission" date="2014-07" db="EMBL/GenBank/DDBJ databases">
        <authorList>
            <person name="McCorrison J."/>
            <person name="Sanka R."/>
            <person name="Torralba M."/>
            <person name="Gillis M."/>
            <person name="Haft D.H."/>
            <person name="Methe B."/>
            <person name="Sutton G."/>
            <person name="Nelson K.E."/>
        </authorList>
    </citation>
    <scope>NUCLEOTIDE SEQUENCE [LARGE SCALE GENOMIC DNA]</scope>
    <source>
        <strain evidence="2 3">DNF00882</strain>
    </source>
</reference>
<gene>
    <name evidence="2" type="ORF">HMPREF0654_11645</name>
</gene>